<sequence>MSSNPINIMLDSSELSYKTSEEAPCDSQKMVDSGETTLPHLKKNADRKAKLMTVNSAHGSPRKSEFKHSISKINENVICNPHFDPKKMDPLNKPISNQRKKPSNSEITTGATTNSMTNHGHASGNSSRSDSLESSTAPLRPHTGGDVRWEAINVMNSKCSIGLSNFRLLKRLGYGDIGSVYLVELRGTTAHFAMKVMDKASLASRNKLLRAQTEREILGLLDHPFLPTLYSYFETDKFYCLIMEFCSGGNLHSLRQKQQHKYFTEEAARFYASEVLLALEYLHMLGIVYRDLKPENVLVRDEGHIMLSDFDLSLRCSVSPTLVKSSSVHHVYNGSGGGGGILNDELAVHGCMQPSTFFPRILPSKKNRKSKSDFGPSATSALPELMAEPTNLSVVAFSDTARIELLHRHSPKLNGNARPKTQLEMVKELVHSDMTRQKMISHKRRQACESGTSSSINNNNSSNTAVEMPLRAGRDYGTGQYFVQFKVGTPPQKFTLIVDTSTELTWVNCRYRCGRNCNKKNTTTQPRSQRRVFKADLSSSFKTLPCLSQMCKVDLMNLFSLARCPTPLNPCAYDYRYVDGSAALGIFANETVTLGLANHMKTKLKNVLIGCSSSFQGQSFANADGVVGLAYHKYSFANKASEKFGGKFSYCLVDHLSHKNVSNYLMFGSSKNESLLSGELRYTKLELGLLSPFYAVNVMGISIGGVMLKIPFTVWDAKSGGGTVVDSGTSLTFLTEAAYKPVMAVLELSVSKFERLNLNGLPMEYCFNSTGFEDWLVPKLVFHFADGARFEPHTKSYVIDVADGVKCLGFVSQSWPGFSSIGNIMQQNNLWEFDIGKSKLGFAPSTCT</sequence>
<keyword evidence="6" id="KW-0808">Transferase</keyword>
<dbReference type="PROSITE" id="PS00108">
    <property type="entry name" value="PROTEIN_KINASE_ST"/>
    <property type="match status" value="1"/>
</dbReference>
<evidence type="ECO:0000256" key="1">
    <source>
        <dbReference type="ARBA" id="ARBA00007447"/>
    </source>
</evidence>
<evidence type="ECO:0000256" key="15">
    <source>
        <dbReference type="PIRSR" id="PIRSR601461-1"/>
    </source>
</evidence>
<comment type="similarity">
    <text evidence="2">Belongs to the protein kinase superfamily. AGC Ser/Thr protein kinase family.</text>
</comment>
<accession>A0AAD5IGH1</accession>
<organism evidence="19 20">
    <name type="scientific">Acer negundo</name>
    <name type="common">Box elder</name>
    <dbReference type="NCBI Taxonomy" id="4023"/>
    <lineage>
        <taxon>Eukaryota</taxon>
        <taxon>Viridiplantae</taxon>
        <taxon>Streptophyta</taxon>
        <taxon>Embryophyta</taxon>
        <taxon>Tracheophyta</taxon>
        <taxon>Spermatophyta</taxon>
        <taxon>Magnoliopsida</taxon>
        <taxon>eudicotyledons</taxon>
        <taxon>Gunneridae</taxon>
        <taxon>Pentapetalae</taxon>
        <taxon>rosids</taxon>
        <taxon>malvids</taxon>
        <taxon>Sapindales</taxon>
        <taxon>Sapindaceae</taxon>
        <taxon>Hippocastanoideae</taxon>
        <taxon>Acereae</taxon>
        <taxon>Acer</taxon>
    </lineage>
</organism>
<evidence type="ECO:0000259" key="17">
    <source>
        <dbReference type="PROSITE" id="PS50011"/>
    </source>
</evidence>
<gene>
    <name evidence="19" type="ORF">LWI28_026560</name>
</gene>
<dbReference type="EMBL" id="JAJSOW010000106">
    <property type="protein sequence ID" value="KAI9162365.1"/>
    <property type="molecule type" value="Genomic_DNA"/>
</dbReference>
<keyword evidence="10" id="KW-0378">Hydrolase</keyword>
<dbReference type="Pfam" id="PF14543">
    <property type="entry name" value="TAXi_N"/>
    <property type="match status" value="1"/>
</dbReference>
<name>A0AAD5IGH1_ACENE</name>
<dbReference type="SUPFAM" id="SSF50630">
    <property type="entry name" value="Acid proteases"/>
    <property type="match status" value="1"/>
</dbReference>
<keyword evidence="11" id="KW-0067">ATP-binding</keyword>
<feature type="active site" evidence="15">
    <location>
        <position position="726"/>
    </location>
</feature>
<keyword evidence="5" id="KW-0645">Protease</keyword>
<keyword evidence="9" id="KW-0418">Kinase</keyword>
<comment type="catalytic activity">
    <reaction evidence="13">
        <text>L-threonyl-[protein] + ATP = O-phospho-L-threonyl-[protein] + ADP + H(+)</text>
        <dbReference type="Rhea" id="RHEA:46608"/>
        <dbReference type="Rhea" id="RHEA-COMP:11060"/>
        <dbReference type="Rhea" id="RHEA-COMP:11605"/>
        <dbReference type="ChEBI" id="CHEBI:15378"/>
        <dbReference type="ChEBI" id="CHEBI:30013"/>
        <dbReference type="ChEBI" id="CHEBI:30616"/>
        <dbReference type="ChEBI" id="CHEBI:61977"/>
        <dbReference type="ChEBI" id="CHEBI:456216"/>
        <dbReference type="EC" id="2.7.11.1"/>
    </reaction>
</comment>
<keyword evidence="12" id="KW-0325">Glycoprotein</keyword>
<evidence type="ECO:0000256" key="4">
    <source>
        <dbReference type="ARBA" id="ARBA00022527"/>
    </source>
</evidence>
<keyword evidence="4" id="KW-0723">Serine/threonine-protein kinase</keyword>
<dbReference type="EC" id="2.7.11.1" evidence="3"/>
<dbReference type="Gene3D" id="1.10.510.10">
    <property type="entry name" value="Transferase(Phosphotransferase) domain 1"/>
    <property type="match status" value="1"/>
</dbReference>
<dbReference type="Gene3D" id="2.40.70.10">
    <property type="entry name" value="Acid Proteases"/>
    <property type="match status" value="2"/>
</dbReference>
<reference evidence="19" key="2">
    <citation type="submission" date="2023-02" db="EMBL/GenBank/DDBJ databases">
        <authorList>
            <person name="Swenson N.G."/>
            <person name="Wegrzyn J.L."/>
            <person name="Mcevoy S.L."/>
        </authorList>
    </citation>
    <scope>NUCLEOTIDE SEQUENCE</scope>
    <source>
        <strain evidence="19">91603</strain>
        <tissue evidence="19">Leaf</tissue>
    </source>
</reference>
<dbReference type="InterPro" id="IPR032799">
    <property type="entry name" value="TAXi_C"/>
</dbReference>
<keyword evidence="8" id="KW-0064">Aspartyl protease</keyword>
<evidence type="ECO:0000313" key="19">
    <source>
        <dbReference type="EMBL" id="KAI9162365.1"/>
    </source>
</evidence>
<dbReference type="PROSITE" id="PS51767">
    <property type="entry name" value="PEPTIDASE_A1"/>
    <property type="match status" value="1"/>
</dbReference>
<feature type="domain" description="Peptidase A1" evidence="18">
    <location>
        <begin position="481"/>
        <end position="843"/>
    </location>
</feature>
<dbReference type="SMART" id="SM00220">
    <property type="entry name" value="S_TKc"/>
    <property type="match status" value="1"/>
</dbReference>
<dbReference type="Pfam" id="PF14541">
    <property type="entry name" value="TAXi_C"/>
    <property type="match status" value="1"/>
</dbReference>
<dbReference type="InterPro" id="IPR008271">
    <property type="entry name" value="Ser/Thr_kinase_AS"/>
</dbReference>
<dbReference type="GO" id="GO:0004674">
    <property type="term" value="F:protein serine/threonine kinase activity"/>
    <property type="evidence" value="ECO:0007669"/>
    <property type="project" value="UniProtKB-KW"/>
</dbReference>
<proteinExistence type="inferred from homology"/>
<evidence type="ECO:0000256" key="7">
    <source>
        <dbReference type="ARBA" id="ARBA00022741"/>
    </source>
</evidence>
<keyword evidence="7" id="KW-0547">Nucleotide-binding</keyword>
<dbReference type="GO" id="GO:0005524">
    <property type="term" value="F:ATP binding"/>
    <property type="evidence" value="ECO:0007669"/>
    <property type="project" value="UniProtKB-KW"/>
</dbReference>
<evidence type="ECO:0000256" key="5">
    <source>
        <dbReference type="ARBA" id="ARBA00022670"/>
    </source>
</evidence>
<dbReference type="Proteomes" id="UP001064489">
    <property type="component" value="Chromosome 2"/>
</dbReference>
<evidence type="ECO:0000256" key="14">
    <source>
        <dbReference type="ARBA" id="ARBA00048679"/>
    </source>
</evidence>
<protein>
    <recommendedName>
        <fullName evidence="3">non-specific serine/threonine protein kinase</fullName>
        <ecNumber evidence="3">2.7.11.1</ecNumber>
    </recommendedName>
</protein>
<dbReference type="SUPFAM" id="SSF56112">
    <property type="entry name" value="Protein kinase-like (PK-like)"/>
    <property type="match status" value="1"/>
</dbReference>
<evidence type="ECO:0000256" key="11">
    <source>
        <dbReference type="ARBA" id="ARBA00022840"/>
    </source>
</evidence>
<dbReference type="CDD" id="cd05476">
    <property type="entry name" value="pepsin_A_like_plant"/>
    <property type="match status" value="1"/>
</dbReference>
<comment type="catalytic activity">
    <reaction evidence="14">
        <text>L-seryl-[protein] + ATP = O-phospho-L-seryl-[protein] + ADP + H(+)</text>
        <dbReference type="Rhea" id="RHEA:17989"/>
        <dbReference type="Rhea" id="RHEA-COMP:9863"/>
        <dbReference type="Rhea" id="RHEA-COMP:11604"/>
        <dbReference type="ChEBI" id="CHEBI:15378"/>
        <dbReference type="ChEBI" id="CHEBI:29999"/>
        <dbReference type="ChEBI" id="CHEBI:30616"/>
        <dbReference type="ChEBI" id="CHEBI:83421"/>
        <dbReference type="ChEBI" id="CHEBI:456216"/>
        <dbReference type="EC" id="2.7.11.1"/>
    </reaction>
</comment>
<evidence type="ECO:0000256" key="3">
    <source>
        <dbReference type="ARBA" id="ARBA00012513"/>
    </source>
</evidence>
<dbReference type="PROSITE" id="PS50011">
    <property type="entry name" value="PROTEIN_KINASE_DOM"/>
    <property type="match status" value="1"/>
</dbReference>
<feature type="region of interest" description="Disordered" evidence="16">
    <location>
        <begin position="82"/>
        <end position="143"/>
    </location>
</feature>
<dbReference type="GO" id="GO:0006508">
    <property type="term" value="P:proteolysis"/>
    <property type="evidence" value="ECO:0007669"/>
    <property type="project" value="UniProtKB-KW"/>
</dbReference>
<dbReference type="InterPro" id="IPR032861">
    <property type="entry name" value="TAXi_N"/>
</dbReference>
<dbReference type="Gene3D" id="3.30.200.20">
    <property type="entry name" value="Phosphorylase Kinase, domain 1"/>
    <property type="match status" value="1"/>
</dbReference>
<evidence type="ECO:0000259" key="18">
    <source>
        <dbReference type="PROSITE" id="PS51767"/>
    </source>
</evidence>
<feature type="domain" description="Protein kinase" evidence="17">
    <location>
        <begin position="166"/>
        <end position="471"/>
    </location>
</feature>
<evidence type="ECO:0000256" key="12">
    <source>
        <dbReference type="ARBA" id="ARBA00023180"/>
    </source>
</evidence>
<dbReference type="InterPro" id="IPR000719">
    <property type="entry name" value="Prot_kinase_dom"/>
</dbReference>
<feature type="compositionally biased region" description="Polar residues" evidence="16">
    <location>
        <begin position="104"/>
        <end position="137"/>
    </location>
</feature>
<evidence type="ECO:0000256" key="13">
    <source>
        <dbReference type="ARBA" id="ARBA00047899"/>
    </source>
</evidence>
<evidence type="ECO:0000313" key="20">
    <source>
        <dbReference type="Proteomes" id="UP001064489"/>
    </source>
</evidence>
<dbReference type="InterPro" id="IPR033121">
    <property type="entry name" value="PEPTIDASE_A1"/>
</dbReference>
<evidence type="ECO:0000256" key="9">
    <source>
        <dbReference type="ARBA" id="ARBA00022777"/>
    </source>
</evidence>
<dbReference type="FunFam" id="1.10.510.10:FF:000028">
    <property type="entry name" value="serine/threonine-protein kinase D6PK-like"/>
    <property type="match status" value="1"/>
</dbReference>
<dbReference type="AlphaFoldDB" id="A0AAD5IGH1"/>
<dbReference type="InterPro" id="IPR011009">
    <property type="entry name" value="Kinase-like_dom_sf"/>
</dbReference>
<dbReference type="GO" id="GO:0004190">
    <property type="term" value="F:aspartic-type endopeptidase activity"/>
    <property type="evidence" value="ECO:0007669"/>
    <property type="project" value="UniProtKB-KW"/>
</dbReference>
<comment type="similarity">
    <text evidence="1">Belongs to the peptidase A1 family.</text>
</comment>
<dbReference type="FunFam" id="2.40.70.10:FF:000033">
    <property type="entry name" value="Aspartyl protease family protein"/>
    <property type="match status" value="1"/>
</dbReference>
<evidence type="ECO:0000256" key="10">
    <source>
        <dbReference type="ARBA" id="ARBA00022801"/>
    </source>
</evidence>
<evidence type="ECO:0000256" key="6">
    <source>
        <dbReference type="ARBA" id="ARBA00022679"/>
    </source>
</evidence>
<evidence type="ECO:0000256" key="2">
    <source>
        <dbReference type="ARBA" id="ARBA00009903"/>
    </source>
</evidence>
<dbReference type="PANTHER" id="PTHR45637">
    <property type="entry name" value="FLIPPASE KINASE 1-RELATED"/>
    <property type="match status" value="1"/>
</dbReference>
<keyword evidence="20" id="KW-1185">Reference proteome</keyword>
<reference evidence="19" key="1">
    <citation type="journal article" date="2022" name="Plant J.">
        <title>Strategies of tolerance reflected in two North American maple genomes.</title>
        <authorList>
            <person name="McEvoy S.L."/>
            <person name="Sezen U.U."/>
            <person name="Trouern-Trend A."/>
            <person name="McMahon S.M."/>
            <person name="Schaberg P.G."/>
            <person name="Yang J."/>
            <person name="Wegrzyn J.L."/>
            <person name="Swenson N.G."/>
        </authorList>
    </citation>
    <scope>NUCLEOTIDE SEQUENCE</scope>
    <source>
        <strain evidence="19">91603</strain>
    </source>
</reference>
<dbReference type="Pfam" id="PF00069">
    <property type="entry name" value="Pkinase"/>
    <property type="match status" value="1"/>
</dbReference>
<dbReference type="PRINTS" id="PR00792">
    <property type="entry name" value="PEPSIN"/>
</dbReference>
<evidence type="ECO:0000256" key="16">
    <source>
        <dbReference type="SAM" id="MobiDB-lite"/>
    </source>
</evidence>
<comment type="caution">
    <text evidence="19">The sequence shown here is derived from an EMBL/GenBank/DDBJ whole genome shotgun (WGS) entry which is preliminary data.</text>
</comment>
<feature type="active site" evidence="15">
    <location>
        <position position="499"/>
    </location>
</feature>
<evidence type="ECO:0000256" key="8">
    <source>
        <dbReference type="ARBA" id="ARBA00022750"/>
    </source>
</evidence>
<dbReference type="InterPro" id="IPR034161">
    <property type="entry name" value="Pepsin-like_plant"/>
</dbReference>
<dbReference type="FunFam" id="3.30.200.20:FF:000032">
    <property type="entry name" value="Serine/threonine-protein kinase D6PK-like"/>
    <property type="match status" value="1"/>
</dbReference>
<dbReference type="InterPro" id="IPR001461">
    <property type="entry name" value="Aspartic_peptidase_A1"/>
</dbReference>
<dbReference type="InterPro" id="IPR021109">
    <property type="entry name" value="Peptidase_aspartic_dom_sf"/>
</dbReference>